<keyword evidence="3" id="KW-1185">Reference proteome</keyword>
<dbReference type="SUPFAM" id="SSF54913">
    <property type="entry name" value="GlnB-like"/>
    <property type="match status" value="1"/>
</dbReference>
<comment type="similarity">
    <text evidence="1">Belongs to the UPF0166 family.</text>
</comment>
<organism evidence="2 3">
    <name type="scientific">Methanothermococcus okinawensis (strain DSM 14208 / JCM 11175 / IH1)</name>
    <dbReference type="NCBI Taxonomy" id="647113"/>
    <lineage>
        <taxon>Archaea</taxon>
        <taxon>Methanobacteriati</taxon>
        <taxon>Methanobacteriota</taxon>
        <taxon>Methanomada group</taxon>
        <taxon>Methanococci</taxon>
        <taxon>Methanococcales</taxon>
        <taxon>Methanococcaceae</taxon>
        <taxon>Methanothermococcus</taxon>
    </lineage>
</organism>
<dbReference type="RefSeq" id="WP_013867627.1">
    <property type="nucleotide sequence ID" value="NC_015636.1"/>
</dbReference>
<dbReference type="Proteomes" id="UP000009296">
    <property type="component" value="Chromosome"/>
</dbReference>
<dbReference type="Gene3D" id="3.30.70.120">
    <property type="match status" value="1"/>
</dbReference>
<dbReference type="AlphaFoldDB" id="F8AK76"/>
<sequence length="119" mass="13712">MKILNAKMLRIYLKETDKYKGMPLYRYILKILKENGIAGATILRGFCGYGIRGISEIEVLRLSMDLPVIVECIEYEEKLLKILPMLVEIIGENGLISIMDTNIVKKKEEDEDNDIMDKE</sequence>
<dbReference type="Pfam" id="PF02641">
    <property type="entry name" value="DUF190"/>
    <property type="match status" value="1"/>
</dbReference>
<evidence type="ECO:0000256" key="1">
    <source>
        <dbReference type="ARBA" id="ARBA00010554"/>
    </source>
</evidence>
<reference evidence="2" key="1">
    <citation type="submission" date="2011-05" db="EMBL/GenBank/DDBJ databases">
        <title>Complete sequence of chromosome of Methanothermococcus okinawensis IH1.</title>
        <authorList>
            <consortium name="US DOE Joint Genome Institute"/>
            <person name="Lucas S."/>
            <person name="Han J."/>
            <person name="Lapidus A."/>
            <person name="Cheng J.-F."/>
            <person name="Goodwin L."/>
            <person name="Pitluck S."/>
            <person name="Peters L."/>
            <person name="Mikhailova N."/>
            <person name="Held B."/>
            <person name="Han C."/>
            <person name="Tapia R."/>
            <person name="Land M."/>
            <person name="Hauser L."/>
            <person name="Kyrpides N."/>
            <person name="Ivanova N."/>
            <person name="Pagani I."/>
            <person name="Sieprawska-Lupa M."/>
            <person name="Takai K."/>
            <person name="Miyazaki J."/>
            <person name="Whitman W."/>
            <person name="Woyke T."/>
        </authorList>
    </citation>
    <scope>NUCLEOTIDE SEQUENCE [LARGE SCALE GENOMIC DNA]</scope>
    <source>
        <strain evidence="2">IH1</strain>
    </source>
</reference>
<proteinExistence type="inferred from homology"/>
<accession>F8AK76</accession>
<dbReference type="GeneID" id="10773641"/>
<dbReference type="InterPro" id="IPR003793">
    <property type="entry name" value="UPF0166"/>
</dbReference>
<evidence type="ECO:0000313" key="3">
    <source>
        <dbReference type="Proteomes" id="UP000009296"/>
    </source>
</evidence>
<name>F8AK76_METOI</name>
<dbReference type="eggNOG" id="arCOG04967">
    <property type="taxonomic scope" value="Archaea"/>
</dbReference>
<dbReference type="InterPro" id="IPR015867">
    <property type="entry name" value="N-reg_PII/ATP_PRibTrfase_C"/>
</dbReference>
<dbReference type="KEGG" id="mok:Metok_1483"/>
<gene>
    <name evidence="2" type="ordered locus">Metok_1483</name>
</gene>
<dbReference type="InterPro" id="IPR011322">
    <property type="entry name" value="N-reg_PII-like_a/b"/>
</dbReference>
<evidence type="ECO:0000313" key="2">
    <source>
        <dbReference type="EMBL" id="AEH07446.1"/>
    </source>
</evidence>
<dbReference type="OrthoDB" id="8505at2157"/>
<dbReference type="PANTHER" id="PTHR35983">
    <property type="entry name" value="UPF0166 PROTEIN TM_0021"/>
    <property type="match status" value="1"/>
</dbReference>
<dbReference type="HOGENOM" id="CLU_146749_2_0_2"/>
<dbReference type="STRING" id="647113.Metok_1483"/>
<dbReference type="EMBL" id="CP002792">
    <property type="protein sequence ID" value="AEH07446.1"/>
    <property type="molecule type" value="Genomic_DNA"/>
</dbReference>
<protein>
    <submittedName>
        <fullName evidence="2">Uncharacterized protein</fullName>
    </submittedName>
</protein>
<dbReference type="PANTHER" id="PTHR35983:SF1">
    <property type="entry name" value="UPF0166 PROTEIN TM_0021"/>
    <property type="match status" value="1"/>
</dbReference>